<dbReference type="EMBL" id="BMXI01000014">
    <property type="protein sequence ID" value="GHC61394.1"/>
    <property type="molecule type" value="Genomic_DNA"/>
</dbReference>
<sequence>MKFNNIHKVRSLSMRTSLFLAVCSVAGTNMGEGALVSVGGDSLTSSTTVANSVTFDLDGDTNNDLLLAFFGQGNLIGRGLGTASFAGALDAGNFIVTAYDASSGFTIGPATTFGGNDSGTPSFGDFATESSPLGEWAGGEDAYFGFVFQIAGEDHYGYGRLAYNPTETPDTSSLNVSELVYESTPGTAVTVVPEPSAVLLGGLGFFGMLLRRKR</sequence>
<reference evidence="3" key="2">
    <citation type="submission" date="2020-09" db="EMBL/GenBank/DDBJ databases">
        <authorList>
            <person name="Sun Q."/>
            <person name="Kim S."/>
        </authorList>
    </citation>
    <scope>NUCLEOTIDE SEQUENCE</scope>
    <source>
        <strain evidence="3">KCTC 12988</strain>
    </source>
</reference>
<dbReference type="NCBIfam" id="TIGR02595">
    <property type="entry name" value="PEP_CTERM"/>
    <property type="match status" value="1"/>
</dbReference>
<evidence type="ECO:0000256" key="1">
    <source>
        <dbReference type="SAM" id="SignalP"/>
    </source>
</evidence>
<comment type="caution">
    <text evidence="3">The sequence shown here is derived from an EMBL/GenBank/DDBJ whole genome shotgun (WGS) entry which is preliminary data.</text>
</comment>
<protein>
    <recommendedName>
        <fullName evidence="2">Ice-binding protein C-terminal domain-containing protein</fullName>
    </recommendedName>
</protein>
<dbReference type="Pfam" id="PF07589">
    <property type="entry name" value="PEP-CTERM"/>
    <property type="match status" value="1"/>
</dbReference>
<keyword evidence="4" id="KW-1185">Reference proteome</keyword>
<accession>A0A918TSG3</accession>
<feature type="chain" id="PRO_5038047566" description="Ice-binding protein C-terminal domain-containing protein" evidence="1">
    <location>
        <begin position="27"/>
        <end position="214"/>
    </location>
</feature>
<evidence type="ECO:0000259" key="2">
    <source>
        <dbReference type="Pfam" id="PF07589"/>
    </source>
</evidence>
<name>A0A918TSG3_9BACT</name>
<gene>
    <name evidence="3" type="ORF">GCM10007100_30890</name>
</gene>
<feature type="domain" description="Ice-binding protein C-terminal" evidence="2">
    <location>
        <begin position="192"/>
        <end position="213"/>
    </location>
</feature>
<feature type="signal peptide" evidence="1">
    <location>
        <begin position="1"/>
        <end position="26"/>
    </location>
</feature>
<dbReference type="Proteomes" id="UP000644507">
    <property type="component" value="Unassembled WGS sequence"/>
</dbReference>
<keyword evidence="1" id="KW-0732">Signal</keyword>
<evidence type="ECO:0000313" key="4">
    <source>
        <dbReference type="Proteomes" id="UP000644507"/>
    </source>
</evidence>
<organism evidence="3 4">
    <name type="scientific">Roseibacillus persicicus</name>
    <dbReference type="NCBI Taxonomy" id="454148"/>
    <lineage>
        <taxon>Bacteria</taxon>
        <taxon>Pseudomonadati</taxon>
        <taxon>Verrucomicrobiota</taxon>
        <taxon>Verrucomicrobiia</taxon>
        <taxon>Verrucomicrobiales</taxon>
        <taxon>Verrucomicrobiaceae</taxon>
        <taxon>Roseibacillus</taxon>
    </lineage>
</organism>
<evidence type="ECO:0000313" key="3">
    <source>
        <dbReference type="EMBL" id="GHC61394.1"/>
    </source>
</evidence>
<dbReference type="InterPro" id="IPR013424">
    <property type="entry name" value="Ice-binding_C"/>
</dbReference>
<dbReference type="AlphaFoldDB" id="A0A918TSG3"/>
<dbReference type="RefSeq" id="WP_189571827.1">
    <property type="nucleotide sequence ID" value="NZ_BMXI01000014.1"/>
</dbReference>
<reference evidence="3" key="1">
    <citation type="journal article" date="2014" name="Int. J. Syst. Evol. Microbiol.">
        <title>Complete genome sequence of Corynebacterium casei LMG S-19264T (=DSM 44701T), isolated from a smear-ripened cheese.</title>
        <authorList>
            <consortium name="US DOE Joint Genome Institute (JGI-PGF)"/>
            <person name="Walter F."/>
            <person name="Albersmeier A."/>
            <person name="Kalinowski J."/>
            <person name="Ruckert C."/>
        </authorList>
    </citation>
    <scope>NUCLEOTIDE SEQUENCE</scope>
    <source>
        <strain evidence="3">KCTC 12988</strain>
    </source>
</reference>
<proteinExistence type="predicted"/>